<dbReference type="InterPro" id="IPR032808">
    <property type="entry name" value="DoxX"/>
</dbReference>
<reference evidence="9" key="1">
    <citation type="journal article" date="2019" name="Int. J. Syst. Evol. Microbiol.">
        <title>The Global Catalogue of Microorganisms (GCM) 10K type strain sequencing project: providing services to taxonomists for standard genome sequencing and annotation.</title>
        <authorList>
            <consortium name="The Broad Institute Genomics Platform"/>
            <consortium name="The Broad Institute Genome Sequencing Center for Infectious Disease"/>
            <person name="Wu L."/>
            <person name="Ma J."/>
        </authorList>
    </citation>
    <scope>NUCLEOTIDE SEQUENCE [LARGE SCALE GENOMIC DNA]</scope>
    <source>
        <strain evidence="9">KCTC 42217</strain>
    </source>
</reference>
<organism evidence="8 9">
    <name type="scientific">Paradesertivirga mongoliensis</name>
    <dbReference type="NCBI Taxonomy" id="2100740"/>
    <lineage>
        <taxon>Bacteria</taxon>
        <taxon>Pseudomonadati</taxon>
        <taxon>Bacteroidota</taxon>
        <taxon>Sphingobacteriia</taxon>
        <taxon>Sphingobacteriales</taxon>
        <taxon>Sphingobacteriaceae</taxon>
        <taxon>Paradesertivirga</taxon>
    </lineage>
</organism>
<dbReference type="RefSeq" id="WP_255900754.1">
    <property type="nucleotide sequence ID" value="NZ_JAFMZO010000002.1"/>
</dbReference>
<feature type="transmembrane region" description="Helical" evidence="7">
    <location>
        <begin position="45"/>
        <end position="64"/>
    </location>
</feature>
<comment type="caution">
    <text evidence="8">The sequence shown here is derived from an EMBL/GenBank/DDBJ whole genome shotgun (WGS) entry which is preliminary data.</text>
</comment>
<keyword evidence="5 7" id="KW-1133">Transmembrane helix</keyword>
<name>A0ABW4ZP63_9SPHI</name>
<feature type="transmembrane region" description="Helical" evidence="7">
    <location>
        <begin position="15"/>
        <end position="33"/>
    </location>
</feature>
<evidence type="ECO:0000256" key="4">
    <source>
        <dbReference type="ARBA" id="ARBA00022692"/>
    </source>
</evidence>
<comment type="similarity">
    <text evidence="2">Belongs to the DoxX family.</text>
</comment>
<keyword evidence="3" id="KW-1003">Cell membrane</keyword>
<evidence type="ECO:0000256" key="5">
    <source>
        <dbReference type="ARBA" id="ARBA00022989"/>
    </source>
</evidence>
<dbReference type="InterPro" id="IPR051907">
    <property type="entry name" value="DoxX-like_oxidoreductase"/>
</dbReference>
<accession>A0ABW4ZP63</accession>
<protein>
    <submittedName>
        <fullName evidence="8">DoxX family protein</fullName>
    </submittedName>
</protein>
<dbReference type="PANTHER" id="PTHR33452">
    <property type="entry name" value="OXIDOREDUCTASE CATD-RELATED"/>
    <property type="match status" value="1"/>
</dbReference>
<feature type="transmembrane region" description="Helical" evidence="7">
    <location>
        <begin position="70"/>
        <end position="95"/>
    </location>
</feature>
<dbReference type="PANTHER" id="PTHR33452:SF1">
    <property type="entry name" value="INNER MEMBRANE PROTEIN YPHA-RELATED"/>
    <property type="match status" value="1"/>
</dbReference>
<evidence type="ECO:0000313" key="8">
    <source>
        <dbReference type="EMBL" id="MFD2163510.1"/>
    </source>
</evidence>
<sequence length="139" mass="15557">MKNRILSYHPLNTDTAILLLRLVFGGLMAHHGYSKLIAYDQILPMFGDIIGIGSKLSFNLVIFAEFFCALFIVFGFLTRLSVIPIFITMVVAFFIAHGKDPFQTKELAFVFMTLSIVVSVAGSGRYSVDRFLFGGKDNY</sequence>
<dbReference type="EMBL" id="JBHUHZ010000002">
    <property type="protein sequence ID" value="MFD2163510.1"/>
    <property type="molecule type" value="Genomic_DNA"/>
</dbReference>
<evidence type="ECO:0000256" key="7">
    <source>
        <dbReference type="SAM" id="Phobius"/>
    </source>
</evidence>
<feature type="transmembrane region" description="Helical" evidence="7">
    <location>
        <begin position="107"/>
        <end position="128"/>
    </location>
</feature>
<keyword evidence="4 7" id="KW-0812">Transmembrane</keyword>
<evidence type="ECO:0000256" key="2">
    <source>
        <dbReference type="ARBA" id="ARBA00006679"/>
    </source>
</evidence>
<dbReference type="Pfam" id="PF07681">
    <property type="entry name" value="DoxX"/>
    <property type="match status" value="1"/>
</dbReference>
<evidence type="ECO:0000256" key="1">
    <source>
        <dbReference type="ARBA" id="ARBA00004651"/>
    </source>
</evidence>
<proteinExistence type="inferred from homology"/>
<evidence type="ECO:0000313" key="9">
    <source>
        <dbReference type="Proteomes" id="UP001597387"/>
    </source>
</evidence>
<comment type="subcellular location">
    <subcellularLocation>
        <location evidence="1">Cell membrane</location>
        <topology evidence="1">Multi-pass membrane protein</topology>
    </subcellularLocation>
</comment>
<dbReference type="Proteomes" id="UP001597387">
    <property type="component" value="Unassembled WGS sequence"/>
</dbReference>
<keyword evidence="9" id="KW-1185">Reference proteome</keyword>
<evidence type="ECO:0000256" key="3">
    <source>
        <dbReference type="ARBA" id="ARBA00022475"/>
    </source>
</evidence>
<evidence type="ECO:0000256" key="6">
    <source>
        <dbReference type="ARBA" id="ARBA00023136"/>
    </source>
</evidence>
<gene>
    <name evidence="8" type="ORF">ACFSJU_13965</name>
</gene>
<keyword evidence="6 7" id="KW-0472">Membrane</keyword>